<evidence type="ECO:0000313" key="3">
    <source>
        <dbReference type="Proteomes" id="UP000887226"/>
    </source>
</evidence>
<feature type="region of interest" description="Disordered" evidence="1">
    <location>
        <begin position="1"/>
        <end position="72"/>
    </location>
</feature>
<comment type="caution">
    <text evidence="2">The sequence shown here is derived from an EMBL/GenBank/DDBJ whole genome shotgun (WGS) entry which is preliminary data.</text>
</comment>
<feature type="compositionally biased region" description="Basic and acidic residues" evidence="1">
    <location>
        <begin position="1"/>
        <end position="22"/>
    </location>
</feature>
<dbReference type="OrthoDB" id="3360421at2759"/>
<dbReference type="Proteomes" id="UP000887226">
    <property type="component" value="Unassembled WGS sequence"/>
</dbReference>
<protein>
    <submittedName>
        <fullName evidence="2">Uncharacterized protein</fullName>
    </submittedName>
</protein>
<accession>A0A9P8CC75</accession>
<name>A0A9P8CC75_9HELO</name>
<keyword evidence="3" id="KW-1185">Reference proteome</keyword>
<dbReference type="EMBL" id="MU254174">
    <property type="protein sequence ID" value="KAG9241664.1"/>
    <property type="molecule type" value="Genomic_DNA"/>
</dbReference>
<feature type="compositionally biased region" description="Basic and acidic residues" evidence="1">
    <location>
        <begin position="43"/>
        <end position="72"/>
    </location>
</feature>
<dbReference type="AlphaFoldDB" id="A0A9P8CC75"/>
<reference evidence="2" key="1">
    <citation type="journal article" date="2021" name="IMA Fungus">
        <title>Genomic characterization of three marine fungi, including Emericellopsis atlantica sp. nov. with signatures of a generalist lifestyle and marine biomass degradation.</title>
        <authorList>
            <person name="Hagestad O.C."/>
            <person name="Hou L."/>
            <person name="Andersen J.H."/>
            <person name="Hansen E.H."/>
            <person name="Altermark B."/>
            <person name="Li C."/>
            <person name="Kuhnert E."/>
            <person name="Cox R.J."/>
            <person name="Crous P.W."/>
            <person name="Spatafora J.W."/>
            <person name="Lail K."/>
            <person name="Amirebrahimi M."/>
            <person name="Lipzen A."/>
            <person name="Pangilinan J."/>
            <person name="Andreopoulos W."/>
            <person name="Hayes R.D."/>
            <person name="Ng V."/>
            <person name="Grigoriev I.V."/>
            <person name="Jackson S.A."/>
            <person name="Sutton T.D.S."/>
            <person name="Dobson A.D.W."/>
            <person name="Rama T."/>
        </authorList>
    </citation>
    <scope>NUCLEOTIDE SEQUENCE</scope>
    <source>
        <strain evidence="2">TRa3180A</strain>
    </source>
</reference>
<evidence type="ECO:0000313" key="2">
    <source>
        <dbReference type="EMBL" id="KAG9241664.1"/>
    </source>
</evidence>
<proteinExistence type="predicted"/>
<organism evidence="2 3">
    <name type="scientific">Calycina marina</name>
    <dbReference type="NCBI Taxonomy" id="1763456"/>
    <lineage>
        <taxon>Eukaryota</taxon>
        <taxon>Fungi</taxon>
        <taxon>Dikarya</taxon>
        <taxon>Ascomycota</taxon>
        <taxon>Pezizomycotina</taxon>
        <taxon>Leotiomycetes</taxon>
        <taxon>Helotiales</taxon>
        <taxon>Pezizellaceae</taxon>
        <taxon>Calycina</taxon>
    </lineage>
</organism>
<gene>
    <name evidence="2" type="ORF">BJ878DRAFT_545014</name>
</gene>
<evidence type="ECO:0000256" key="1">
    <source>
        <dbReference type="SAM" id="MobiDB-lite"/>
    </source>
</evidence>
<sequence>MVSSKGKETDPELKKEVTEEIKQQTNKDGSGKGQMAAWKAPKIAKEYEARGGDYENEKGSKNMPKKGEPEAK</sequence>